<dbReference type="PANTHER" id="PTHR12910">
    <property type="entry name" value="NADH-UBIQUINONE OXIDOREDUCTASE SUBUNIT B17.2"/>
    <property type="match status" value="1"/>
</dbReference>
<organism evidence="2 3">
    <name type="scientific">Devosia yakushimensis</name>
    <dbReference type="NCBI Taxonomy" id="470028"/>
    <lineage>
        <taxon>Bacteria</taxon>
        <taxon>Pseudomonadati</taxon>
        <taxon>Pseudomonadota</taxon>
        <taxon>Alphaproteobacteria</taxon>
        <taxon>Hyphomicrobiales</taxon>
        <taxon>Devosiaceae</taxon>
        <taxon>Devosia</taxon>
    </lineage>
</organism>
<dbReference type="Pfam" id="PF05071">
    <property type="entry name" value="NDUFA12"/>
    <property type="match status" value="1"/>
</dbReference>
<comment type="caution">
    <text evidence="2">The sequence shown here is derived from an EMBL/GenBank/DDBJ whole genome shotgun (WGS) entry which is preliminary data.</text>
</comment>
<dbReference type="EMBL" id="BSNG01000001">
    <property type="protein sequence ID" value="GLQ09685.1"/>
    <property type="molecule type" value="Genomic_DNA"/>
</dbReference>
<reference evidence="2" key="1">
    <citation type="journal article" date="2014" name="Int. J. Syst. Evol. Microbiol.">
        <title>Complete genome of a new Firmicutes species belonging to the dominant human colonic microbiota ('Ruminococcus bicirculans') reveals two chromosomes and a selective capacity to utilize plant glucans.</title>
        <authorList>
            <consortium name="NISC Comparative Sequencing Program"/>
            <person name="Wegmann U."/>
            <person name="Louis P."/>
            <person name="Goesmann A."/>
            <person name="Henrissat B."/>
            <person name="Duncan S.H."/>
            <person name="Flint H.J."/>
        </authorList>
    </citation>
    <scope>NUCLEOTIDE SEQUENCE</scope>
    <source>
        <strain evidence="2">NBRC 103855</strain>
    </source>
</reference>
<feature type="region of interest" description="Disordered" evidence="1">
    <location>
        <begin position="94"/>
        <end position="127"/>
    </location>
</feature>
<evidence type="ECO:0000256" key="1">
    <source>
        <dbReference type="SAM" id="MobiDB-lite"/>
    </source>
</evidence>
<protein>
    <submittedName>
        <fullName evidence="2">NADH dehydrogenase</fullName>
    </submittedName>
</protein>
<name>A0ABQ5UER4_9HYPH</name>
<evidence type="ECO:0000313" key="2">
    <source>
        <dbReference type="EMBL" id="GLQ09685.1"/>
    </source>
</evidence>
<dbReference type="PANTHER" id="PTHR12910:SF2">
    <property type="entry name" value="NADH DEHYDROGENASE [UBIQUINONE] 1 ALPHA SUBCOMPLEX SUBUNIT 12"/>
    <property type="match status" value="1"/>
</dbReference>
<evidence type="ECO:0000313" key="3">
    <source>
        <dbReference type="Proteomes" id="UP001161406"/>
    </source>
</evidence>
<gene>
    <name evidence="2" type="ORF">GCM10007913_16170</name>
</gene>
<dbReference type="Proteomes" id="UP001161406">
    <property type="component" value="Unassembled WGS sequence"/>
</dbReference>
<dbReference type="InterPro" id="IPR007763">
    <property type="entry name" value="NDUFA12"/>
</dbReference>
<sequence length="127" mass="14840">MKDFLLEIFRWWHGQTWGTRLWIWRHGDLVGTDEFGNKYYQDKKANRRYVTYNGPADASAIPPGWHGWMHFRTDVVPTEANYVARAWQKPHEPNLTGTAAAYRPDGSMLNKGERPRVTGDYDAWSPE</sequence>
<reference evidence="2" key="2">
    <citation type="submission" date="2023-01" db="EMBL/GenBank/DDBJ databases">
        <title>Draft genome sequence of Devosia yakushimensis strain NBRC 103855.</title>
        <authorList>
            <person name="Sun Q."/>
            <person name="Mori K."/>
        </authorList>
    </citation>
    <scope>NUCLEOTIDE SEQUENCE</scope>
    <source>
        <strain evidence="2">NBRC 103855</strain>
    </source>
</reference>
<accession>A0ABQ5UER4</accession>
<proteinExistence type="predicted"/>
<dbReference type="RefSeq" id="WP_284389678.1">
    <property type="nucleotide sequence ID" value="NZ_BSNG01000001.1"/>
</dbReference>
<keyword evidence="3" id="KW-1185">Reference proteome</keyword>
<dbReference type="NCBIfam" id="NF006040">
    <property type="entry name" value="PRK08183.1"/>
    <property type="match status" value="1"/>
</dbReference>